<reference evidence="3 4" key="1">
    <citation type="submission" date="2016-10" db="EMBL/GenBank/DDBJ databases">
        <authorList>
            <person name="Varghese N."/>
            <person name="Submissions S."/>
        </authorList>
    </citation>
    <scope>NUCLEOTIDE SEQUENCE [LARGE SCALE GENOMIC DNA]</scope>
    <source>
        <strain evidence="3 4">DSM 18839</strain>
    </source>
</reference>
<dbReference type="InterPro" id="IPR003010">
    <property type="entry name" value="C-N_Hydrolase"/>
</dbReference>
<evidence type="ECO:0000313" key="4">
    <source>
        <dbReference type="Proteomes" id="UP000198615"/>
    </source>
</evidence>
<dbReference type="PROSITE" id="PS50263">
    <property type="entry name" value="CN_HYDROLASE"/>
    <property type="match status" value="1"/>
</dbReference>
<organism evidence="3 4">
    <name type="scientific">Thalassobaculum litoreum DSM 18839</name>
    <dbReference type="NCBI Taxonomy" id="1123362"/>
    <lineage>
        <taxon>Bacteria</taxon>
        <taxon>Pseudomonadati</taxon>
        <taxon>Pseudomonadota</taxon>
        <taxon>Alphaproteobacteria</taxon>
        <taxon>Rhodospirillales</taxon>
        <taxon>Thalassobaculaceae</taxon>
        <taxon>Thalassobaculum</taxon>
    </lineage>
</organism>
<feature type="domain" description="CN hydrolase" evidence="2">
    <location>
        <begin position="8"/>
        <end position="269"/>
    </location>
</feature>
<dbReference type="InterPro" id="IPR036526">
    <property type="entry name" value="C-N_Hydrolase_sf"/>
</dbReference>
<sequence length="310" mass="32132">MSAARATLRVAAAQFPVGRPSSLDAWAAGIESWVTEAAEGGAELLVFPEYGALELASTFGLEMEADLPGQIRAVGGLIDQVDALHAELARRHGVHILAASLPVLAPDLGGQPVNRARLIGPQGGIGIQDKRIMTPWEREIWGVTGNSAARIFDTEIGRIGVAVCYDGEFPLIVRAMVAAGAELILIPSATETIAGATRVRIAGLARALENQVPVVTSPTVGDAPWSPALDSNHGSAGVFVPADNGLPSSGILTEGVFDRPGWVHATIDFAPIVAVRESGGVRGRRDWLEQVGAAEADAAAAAGVEIVRVA</sequence>
<keyword evidence="4" id="KW-1185">Reference proteome</keyword>
<protein>
    <submittedName>
        <fullName evidence="3">Predicted amidohydrolase</fullName>
    </submittedName>
</protein>
<accession>A0A8G2EW03</accession>
<name>A0A8G2EW03_9PROT</name>
<evidence type="ECO:0000256" key="1">
    <source>
        <dbReference type="ARBA" id="ARBA00022801"/>
    </source>
</evidence>
<dbReference type="EMBL" id="FNBW01000010">
    <property type="protein sequence ID" value="SDG07876.1"/>
    <property type="molecule type" value="Genomic_DNA"/>
</dbReference>
<dbReference type="SUPFAM" id="SSF56317">
    <property type="entry name" value="Carbon-nitrogen hydrolase"/>
    <property type="match status" value="1"/>
</dbReference>
<dbReference type="PANTHER" id="PTHR43674:SF16">
    <property type="entry name" value="CARBON-NITROGEN FAMILY, PUTATIVE (AFU_ORTHOLOGUE AFUA_5G02350)-RELATED"/>
    <property type="match status" value="1"/>
</dbReference>
<dbReference type="PANTHER" id="PTHR43674">
    <property type="entry name" value="NITRILASE C965.09-RELATED"/>
    <property type="match status" value="1"/>
</dbReference>
<dbReference type="Proteomes" id="UP000198615">
    <property type="component" value="Unassembled WGS sequence"/>
</dbReference>
<gene>
    <name evidence="3" type="ORF">SAMN05660686_03265</name>
</gene>
<dbReference type="GO" id="GO:0016811">
    <property type="term" value="F:hydrolase activity, acting on carbon-nitrogen (but not peptide) bonds, in linear amides"/>
    <property type="evidence" value="ECO:0007669"/>
    <property type="project" value="TreeGrafter"/>
</dbReference>
<evidence type="ECO:0000259" key="2">
    <source>
        <dbReference type="PROSITE" id="PS50263"/>
    </source>
</evidence>
<keyword evidence="1 3" id="KW-0378">Hydrolase</keyword>
<dbReference type="Gene3D" id="3.60.110.10">
    <property type="entry name" value="Carbon-nitrogen hydrolase"/>
    <property type="match status" value="1"/>
</dbReference>
<dbReference type="InterPro" id="IPR050345">
    <property type="entry name" value="Aliph_Amidase/BUP"/>
</dbReference>
<evidence type="ECO:0000313" key="3">
    <source>
        <dbReference type="EMBL" id="SDG07876.1"/>
    </source>
</evidence>
<dbReference type="RefSeq" id="WP_215906129.1">
    <property type="nucleotide sequence ID" value="NZ_FNBW01000010.1"/>
</dbReference>
<dbReference type="CDD" id="cd07574">
    <property type="entry name" value="nitrilase_Rim1_like"/>
    <property type="match status" value="1"/>
</dbReference>
<dbReference type="AlphaFoldDB" id="A0A8G2EW03"/>
<dbReference type="Pfam" id="PF00795">
    <property type="entry name" value="CN_hydrolase"/>
    <property type="match status" value="1"/>
</dbReference>
<proteinExistence type="predicted"/>
<comment type="caution">
    <text evidence="3">The sequence shown here is derived from an EMBL/GenBank/DDBJ whole genome shotgun (WGS) entry which is preliminary data.</text>
</comment>